<accession>A0ABV7C6J9</accession>
<dbReference type="PROSITE" id="PS50970">
    <property type="entry name" value="HCY"/>
    <property type="match status" value="1"/>
</dbReference>
<gene>
    <name evidence="5" type="ORF">ACFODT_00150</name>
</gene>
<evidence type="ECO:0000313" key="6">
    <source>
        <dbReference type="Proteomes" id="UP001595384"/>
    </source>
</evidence>
<feature type="binding site" evidence="3">
    <location>
        <position position="204"/>
    </location>
    <ligand>
        <name>Zn(2+)</name>
        <dbReference type="ChEBI" id="CHEBI:29105"/>
    </ligand>
</feature>
<keyword evidence="3" id="KW-0479">Metal-binding</keyword>
<feature type="binding site" evidence="3">
    <location>
        <position position="280"/>
    </location>
    <ligand>
        <name>Zn(2+)</name>
        <dbReference type="ChEBI" id="CHEBI:29105"/>
    </ligand>
</feature>
<keyword evidence="1 3" id="KW-0489">Methyltransferase</keyword>
<comment type="caution">
    <text evidence="5">The sequence shown here is derived from an EMBL/GenBank/DDBJ whole genome shotgun (WGS) entry which is preliminary data.</text>
</comment>
<evidence type="ECO:0000256" key="3">
    <source>
        <dbReference type="PROSITE-ProRule" id="PRU00333"/>
    </source>
</evidence>
<feature type="binding site" evidence="3">
    <location>
        <position position="279"/>
    </location>
    <ligand>
        <name>Zn(2+)</name>
        <dbReference type="ChEBI" id="CHEBI:29105"/>
    </ligand>
</feature>
<evidence type="ECO:0000256" key="2">
    <source>
        <dbReference type="ARBA" id="ARBA00022679"/>
    </source>
</evidence>
<proteinExistence type="predicted"/>
<name>A0ABV7C6J9_9VIBR</name>
<reference evidence="6" key="1">
    <citation type="journal article" date="2019" name="Int. J. Syst. Evol. Microbiol.">
        <title>The Global Catalogue of Microorganisms (GCM) 10K type strain sequencing project: providing services to taxonomists for standard genome sequencing and annotation.</title>
        <authorList>
            <consortium name="The Broad Institute Genomics Platform"/>
            <consortium name="The Broad Institute Genome Sequencing Center for Infectious Disease"/>
            <person name="Wu L."/>
            <person name="Ma J."/>
        </authorList>
    </citation>
    <scope>NUCLEOTIDE SEQUENCE [LARGE SCALE GENOMIC DNA]</scope>
    <source>
        <strain evidence="6">KCTC 62784</strain>
    </source>
</reference>
<keyword evidence="6" id="KW-1185">Reference proteome</keyword>
<dbReference type="Pfam" id="PF02574">
    <property type="entry name" value="S-methyl_trans"/>
    <property type="match status" value="1"/>
</dbReference>
<dbReference type="InterPro" id="IPR003726">
    <property type="entry name" value="HCY_dom"/>
</dbReference>
<evidence type="ECO:0000256" key="1">
    <source>
        <dbReference type="ARBA" id="ARBA00022603"/>
    </source>
</evidence>
<dbReference type="PANTHER" id="PTHR11103">
    <property type="entry name" value="SLR1189 PROTEIN"/>
    <property type="match status" value="1"/>
</dbReference>
<protein>
    <submittedName>
        <fullName evidence="5">Homocysteine S-methyltransferase family protein</fullName>
    </submittedName>
</protein>
<dbReference type="Proteomes" id="UP001595384">
    <property type="component" value="Unassembled WGS sequence"/>
</dbReference>
<sequence>MTGITILDGGMGRELKRIGAPFSQPLWSAQALIESPNHVKLAHQGFIDAGAQMITVNSYACVPFHLGEALFAEQGAQLAEKAACLAQEVACHADHHVLVAGSIPPAFGSYRPDLFNAERAREISQTLFDAQDKHVDVWLAETIASLAEVEVIAEVLAQTDKPTYLSFTLSDDTDQTSRLRSGELVTEAVEAVLRTHATGIFFNCSVPEVIEQAIADVNQVLERTGKTLTIGVFANSFTPIQATHQANSTLQTVRDVSPQEYLTFAKRWHQLGASIIGGCCGIEPRHIQALSQWRDNVE</sequence>
<dbReference type="PANTHER" id="PTHR11103:SF18">
    <property type="entry name" value="SLR1189 PROTEIN"/>
    <property type="match status" value="1"/>
</dbReference>
<dbReference type="RefSeq" id="WP_123014378.1">
    <property type="nucleotide sequence ID" value="NZ_AP024912.1"/>
</dbReference>
<feature type="domain" description="Hcy-binding" evidence="4">
    <location>
        <begin position="1"/>
        <end position="294"/>
    </location>
</feature>
<evidence type="ECO:0000259" key="4">
    <source>
        <dbReference type="PROSITE" id="PS50970"/>
    </source>
</evidence>
<dbReference type="SUPFAM" id="SSF82282">
    <property type="entry name" value="Homocysteine S-methyltransferase"/>
    <property type="match status" value="1"/>
</dbReference>
<keyword evidence="2 3" id="KW-0808">Transferase</keyword>
<dbReference type="InterPro" id="IPR036589">
    <property type="entry name" value="HCY_dom_sf"/>
</dbReference>
<dbReference type="InterPro" id="IPR017226">
    <property type="entry name" value="BHMT-like"/>
</dbReference>
<comment type="cofactor">
    <cofactor evidence="3">
        <name>Zn(2+)</name>
        <dbReference type="ChEBI" id="CHEBI:29105"/>
    </cofactor>
</comment>
<organism evidence="5 6">
    <name type="scientific">Vibrio zhugei</name>
    <dbReference type="NCBI Taxonomy" id="2479546"/>
    <lineage>
        <taxon>Bacteria</taxon>
        <taxon>Pseudomonadati</taxon>
        <taxon>Pseudomonadota</taxon>
        <taxon>Gammaproteobacteria</taxon>
        <taxon>Vibrionales</taxon>
        <taxon>Vibrionaceae</taxon>
        <taxon>Vibrio</taxon>
    </lineage>
</organism>
<keyword evidence="3" id="KW-0862">Zinc</keyword>
<dbReference type="PIRSF" id="PIRSF037505">
    <property type="entry name" value="Betaine_HMT"/>
    <property type="match status" value="1"/>
</dbReference>
<dbReference type="Gene3D" id="3.20.20.330">
    <property type="entry name" value="Homocysteine-binding-like domain"/>
    <property type="match status" value="1"/>
</dbReference>
<dbReference type="EMBL" id="JBHRSE010000002">
    <property type="protein sequence ID" value="MFC3022264.1"/>
    <property type="molecule type" value="Genomic_DNA"/>
</dbReference>
<evidence type="ECO:0000313" key="5">
    <source>
        <dbReference type="EMBL" id="MFC3022264.1"/>
    </source>
</evidence>